<feature type="compositionally biased region" description="Basic and acidic residues" evidence="5">
    <location>
        <begin position="903"/>
        <end position="916"/>
    </location>
</feature>
<dbReference type="InterPro" id="IPR001656">
    <property type="entry name" value="PsdUridine_synth_TruD"/>
</dbReference>
<evidence type="ECO:0000313" key="8">
    <source>
        <dbReference type="EMBL" id="LAC21279.1"/>
    </source>
</evidence>
<sequence>MMDVQSIAALTEEDCGITQFAGSHKGFFGIIKQRYSDFLVNEINSQGQELHLTDVITLPSPPVPVVPEAEASDVDAKQKEDEVISPPSGITPEIDEQLQELVSVVSTSGATASRDKVVDINVSGLSKAERKVIHQFVLQKCSCLVSSTADVDGLKVLRVKIGTDDALRREKRRRTASHTPKLYTHFILYKENMDTMEAVGRIASRLRLRAQDIGYAGTKDRRGKTVQLASISKISPERISSAAACIHRMRVGNFSFSPNNITLGHLAGNVFRVVLREVKGLDEEIMSSVASVERNGVVNYYGLQRFGTHAGHTHTVGKHMLAANWDKAIKTILQPNSTHPHDTKSAILRQWQDGTLSTSDALSKMMDDRSLSGVEKQLLLGLQQRGDTDKLGALDFIPRNMRTLYLYAYQALLWNKVVSKRLEKYGLKVLPGDLIAAKASDASDLENLAAELETEPTGDDVSSKSEAEAGASSVAATATSEETGATARGGGEVVTITDKETTKGSAKILKLHSFVRSVETDEVDDIQLSQVLIPAIGFAVRLPDNELAEWYKEMLLEDGLTIQNFNHAQKSYSVSGAYRALMLKPKNLSYKIQSYTDPMKPLILSDLDRLNGLVLGNDDDPEKNTVEHKDGQKIEEDSKSPQDMVVEDKTLNSNTENKTVGSGAEKKQGEQYIERELDDKTKKTKGSSDESLEKMETDEETVHGADTINVSLDPSTTRDGSENGVEVDSLTVNPKNKTELNGSYGTETTEAKECGSDDAAAVTEGTTGNAVTSDETVEKEVNGGDSTGAAASEDKTQQQQISSDDGAQKSALVTHKAVVLEFSLPPAAYATMVLREMLKMDTGAQFHASLNNSQSSAPYEYHKGRQRDGSSSTTGSRGGFRGGRGEFRGHRDAFQGGRGGFRGGRDGSHGNKDGVRGGRGSFRGGRGSFRGNDGFRGGRGGFPQKPRGRGDGSLNQFNKRPFSEKSNFNSQNKKFQTDSL</sequence>
<feature type="region of interest" description="Disordered" evidence="5">
    <location>
        <begin position="854"/>
        <end position="980"/>
    </location>
</feature>
<proteinExistence type="evidence at transcript level"/>
<dbReference type="CDD" id="cd02576">
    <property type="entry name" value="PseudoU_synth_ScPUS7"/>
    <property type="match status" value="1"/>
</dbReference>
<feature type="region of interest" description="Disordered" evidence="5">
    <location>
        <begin position="453"/>
        <end position="492"/>
    </location>
</feature>
<dbReference type="AlphaFoldDB" id="A0A2P2I276"/>
<evidence type="ECO:0000256" key="1">
    <source>
        <dbReference type="ARBA" id="ARBA00007953"/>
    </source>
</evidence>
<feature type="domain" description="TRUD" evidence="6">
    <location>
        <begin position="296"/>
        <end position="584"/>
    </location>
</feature>
<dbReference type="Pfam" id="PF01142">
    <property type="entry name" value="TruD"/>
    <property type="match status" value="1"/>
</dbReference>
<evidence type="ECO:0000256" key="3">
    <source>
        <dbReference type="ARBA" id="ARBA00023235"/>
    </source>
</evidence>
<feature type="compositionally biased region" description="Polar residues" evidence="5">
    <location>
        <begin position="953"/>
        <end position="980"/>
    </location>
</feature>
<evidence type="ECO:0000259" key="6">
    <source>
        <dbReference type="PROSITE" id="PS50984"/>
    </source>
</evidence>
<dbReference type="Gene3D" id="3.30.2350.20">
    <property type="entry name" value="TruD, catalytic domain"/>
    <property type="match status" value="3"/>
</dbReference>
<dbReference type="PROSITE" id="PS50984">
    <property type="entry name" value="TRUD"/>
    <property type="match status" value="1"/>
</dbReference>
<keyword evidence="3" id="KW-0413">Isomerase</keyword>
<dbReference type="GO" id="GO:0008033">
    <property type="term" value="P:tRNA processing"/>
    <property type="evidence" value="ECO:0007669"/>
    <property type="project" value="UniProtKB-KW"/>
</dbReference>
<comment type="catalytic activity">
    <reaction evidence="4">
        <text>a uridine in tRNA = a pseudouridine in tRNA</text>
        <dbReference type="Rhea" id="RHEA:54572"/>
        <dbReference type="Rhea" id="RHEA-COMP:13339"/>
        <dbReference type="Rhea" id="RHEA-COMP:13934"/>
        <dbReference type="ChEBI" id="CHEBI:65314"/>
        <dbReference type="ChEBI" id="CHEBI:65315"/>
    </reaction>
</comment>
<feature type="region of interest" description="Disordered" evidence="5">
    <location>
        <begin position="67"/>
        <end position="90"/>
    </location>
</feature>
<evidence type="ECO:0000256" key="4">
    <source>
        <dbReference type="ARBA" id="ARBA00036943"/>
    </source>
</evidence>
<protein>
    <submittedName>
        <fullName evidence="7 8">Pseudouridylate synthase 7 homolog</fullName>
    </submittedName>
</protein>
<reference evidence="7" key="2">
    <citation type="journal article" date="2018" name="Biosci. Biotechnol. Biochem.">
        <title>Polysaccharide hydrolase of the hadal zone amphipods Hirondellea gigas.</title>
        <authorList>
            <person name="Kobayashi H."/>
            <person name="Nagahama T."/>
            <person name="Arai W."/>
            <person name="Sasagawa Y."/>
            <person name="Umeda M."/>
            <person name="Hayashi T."/>
            <person name="Nikaido I."/>
            <person name="Watanabe H."/>
            <person name="Oguri K."/>
            <person name="Kitazato H."/>
            <person name="Fujioka K."/>
            <person name="Kido Y."/>
            <person name="Takami H."/>
        </authorList>
    </citation>
    <scope>NUCLEOTIDE SEQUENCE</scope>
    <source>
        <tissue evidence="7">Whole body</tissue>
    </source>
</reference>
<organism evidence="7">
    <name type="scientific">Hirondellea gigas</name>
    <dbReference type="NCBI Taxonomy" id="1518452"/>
    <lineage>
        <taxon>Eukaryota</taxon>
        <taxon>Metazoa</taxon>
        <taxon>Ecdysozoa</taxon>
        <taxon>Arthropoda</taxon>
        <taxon>Crustacea</taxon>
        <taxon>Multicrustacea</taxon>
        <taxon>Malacostraca</taxon>
        <taxon>Eumalacostraca</taxon>
        <taxon>Peracarida</taxon>
        <taxon>Amphipoda</taxon>
        <taxon>Amphilochidea</taxon>
        <taxon>Lysianassida</taxon>
        <taxon>Lysianassidira</taxon>
        <taxon>Lysianassoidea</taxon>
        <taxon>Lysianassidae</taxon>
        <taxon>Hirondellea</taxon>
    </lineage>
</organism>
<feature type="compositionally biased region" description="Polar residues" evidence="5">
    <location>
        <begin position="730"/>
        <end position="748"/>
    </location>
</feature>
<evidence type="ECO:0000256" key="2">
    <source>
        <dbReference type="ARBA" id="ARBA00022694"/>
    </source>
</evidence>
<comment type="similarity">
    <text evidence="1">Belongs to the pseudouridine synthase TruD family.</text>
</comment>
<dbReference type="InterPro" id="IPR042214">
    <property type="entry name" value="TruD_catalytic"/>
</dbReference>
<name>A0A2P2I276_9CRUS</name>
<dbReference type="PANTHER" id="PTHR13326">
    <property type="entry name" value="TRNA PSEUDOURIDINE SYNTHASE D"/>
    <property type="match status" value="1"/>
</dbReference>
<dbReference type="SUPFAM" id="SSF55120">
    <property type="entry name" value="Pseudouridine synthase"/>
    <property type="match status" value="1"/>
</dbReference>
<feature type="compositionally biased region" description="Polar residues" evidence="5">
    <location>
        <begin position="764"/>
        <end position="774"/>
    </location>
</feature>
<dbReference type="GO" id="GO:0001522">
    <property type="term" value="P:pseudouridine synthesis"/>
    <property type="evidence" value="ECO:0007669"/>
    <property type="project" value="InterPro"/>
</dbReference>
<dbReference type="GO" id="GO:0005634">
    <property type="term" value="C:nucleus"/>
    <property type="evidence" value="ECO:0007669"/>
    <property type="project" value="TreeGrafter"/>
</dbReference>
<feature type="compositionally biased region" description="Basic and acidic residues" evidence="5">
    <location>
        <begin position="664"/>
        <end position="703"/>
    </location>
</feature>
<dbReference type="GO" id="GO:0009982">
    <property type="term" value="F:pseudouridine synthase activity"/>
    <property type="evidence" value="ECO:0007669"/>
    <property type="project" value="InterPro"/>
</dbReference>
<feature type="compositionally biased region" description="Low complexity" evidence="5">
    <location>
        <begin position="468"/>
        <end position="486"/>
    </location>
</feature>
<dbReference type="EMBL" id="IACT01001965">
    <property type="protein sequence ID" value="LAC21279.1"/>
    <property type="molecule type" value="mRNA"/>
</dbReference>
<evidence type="ECO:0000313" key="7">
    <source>
        <dbReference type="EMBL" id="LAB68122.1"/>
    </source>
</evidence>
<dbReference type="GO" id="GO:0003723">
    <property type="term" value="F:RNA binding"/>
    <property type="evidence" value="ECO:0007669"/>
    <property type="project" value="InterPro"/>
</dbReference>
<dbReference type="PANTHER" id="PTHR13326:SF31">
    <property type="entry name" value="PSEUDOURIDYLATE SYNTHASE 7 HOMOLOG"/>
    <property type="match status" value="1"/>
</dbReference>
<keyword evidence="2" id="KW-0819">tRNA processing</keyword>
<feature type="region of interest" description="Disordered" evidence="5">
    <location>
        <begin position="615"/>
        <end position="810"/>
    </location>
</feature>
<accession>A0A2P2I276</accession>
<dbReference type="PIRSF" id="PIRSF037016">
    <property type="entry name" value="Pseudouridin_synth_euk_prd"/>
    <property type="match status" value="1"/>
</dbReference>
<reference evidence="8" key="1">
    <citation type="submission" date="2017-11" db="EMBL/GenBank/DDBJ databases">
        <title>The sensing device of the deep-sea amphipod.</title>
        <authorList>
            <person name="Kobayashi H."/>
            <person name="Nagahama T."/>
            <person name="Arai W."/>
            <person name="Sasagawa Y."/>
            <person name="Umeda M."/>
            <person name="Hayashi T."/>
            <person name="Nikaido I."/>
            <person name="Watanabe H."/>
            <person name="Oguri K."/>
            <person name="Kitazato H."/>
            <person name="Fujioka K."/>
            <person name="Kido Y."/>
            <person name="Takami H."/>
        </authorList>
    </citation>
    <scope>NUCLEOTIDE SEQUENCE</scope>
    <source>
        <tissue evidence="8">Whole body</tissue>
    </source>
</reference>
<feature type="compositionally biased region" description="Gly residues" evidence="5">
    <location>
        <begin position="917"/>
        <end position="941"/>
    </location>
</feature>
<dbReference type="InterPro" id="IPR011760">
    <property type="entry name" value="PsdUridine_synth_TruD_insert"/>
</dbReference>
<dbReference type="NCBIfam" id="TIGR00094">
    <property type="entry name" value="tRNA_TruD_broad"/>
    <property type="match status" value="1"/>
</dbReference>
<dbReference type="EMBL" id="IACF01002469">
    <property type="protein sequence ID" value="LAB68122.1"/>
    <property type="molecule type" value="mRNA"/>
</dbReference>
<evidence type="ECO:0000256" key="5">
    <source>
        <dbReference type="SAM" id="MobiDB-lite"/>
    </source>
</evidence>
<feature type="compositionally biased region" description="Polar residues" evidence="5">
    <location>
        <begin position="708"/>
        <end position="718"/>
    </location>
</feature>
<dbReference type="InterPro" id="IPR020103">
    <property type="entry name" value="PsdUridine_synth_cat_dom_sf"/>
</dbReference>
<feature type="compositionally biased region" description="Polar residues" evidence="5">
    <location>
        <begin position="651"/>
        <end position="660"/>
    </location>
</feature>
<feature type="compositionally biased region" description="Basic and acidic residues" evidence="5">
    <location>
        <begin position="622"/>
        <end position="650"/>
    </location>
</feature>
<feature type="compositionally biased region" description="Basic and acidic residues" evidence="5">
    <location>
        <begin position="883"/>
        <end position="893"/>
    </location>
</feature>